<dbReference type="OrthoDB" id="423313at2759"/>
<evidence type="ECO:0008006" key="4">
    <source>
        <dbReference type="Google" id="ProtNLM"/>
    </source>
</evidence>
<feature type="compositionally biased region" description="Acidic residues" evidence="1">
    <location>
        <begin position="38"/>
        <end position="47"/>
    </location>
</feature>
<dbReference type="GO" id="GO:0007605">
    <property type="term" value="P:sensory perception of sound"/>
    <property type="evidence" value="ECO:0007669"/>
    <property type="project" value="InterPro"/>
</dbReference>
<evidence type="ECO:0000313" key="3">
    <source>
        <dbReference type="Proteomes" id="UP000287033"/>
    </source>
</evidence>
<sequence length="238" mass="26760">MEELHSKFSNKCEPKPRKVRFRISSSYSGRVLKQVYEDGSESEEPEEDGQRGSLKTRLNERFEIGRAIAQEHWDTAYPSSTRLLAQRINVFRDGNRYSMTGEQNLFTDLTENRSKSSTILNFGKIIIYTSNLRIIKAPLTQRKLISKLFQTQLISENTANLDGKGEAEESSEKQLRTAEEGGLEPTCLQCDGAGSVPCSLCHGSKLSMFANRFKESFRAIRCPGCNENGVQPCQSCAD</sequence>
<dbReference type="STRING" id="137246.A0A401RUY1"/>
<accession>A0A401RUY1</accession>
<comment type="caution">
    <text evidence="2">The sequence shown here is derived from an EMBL/GenBank/DDBJ whole genome shotgun (WGS) entry which is preliminary data.</text>
</comment>
<dbReference type="Proteomes" id="UP000287033">
    <property type="component" value="Unassembled WGS sequence"/>
</dbReference>
<keyword evidence="3" id="KW-1185">Reference proteome</keyword>
<dbReference type="OMA" id="PFFNDYK"/>
<dbReference type="InterPro" id="IPR033023">
    <property type="entry name" value="GRXCR2"/>
</dbReference>
<feature type="region of interest" description="Disordered" evidence="1">
    <location>
        <begin position="36"/>
        <end position="56"/>
    </location>
</feature>
<gene>
    <name evidence="2" type="ORF">chiPu_0000330</name>
</gene>
<dbReference type="AlphaFoldDB" id="A0A401RUY1"/>
<organism evidence="2 3">
    <name type="scientific">Chiloscyllium punctatum</name>
    <name type="common">Brownbanded bambooshark</name>
    <name type="synonym">Hemiscyllium punctatum</name>
    <dbReference type="NCBI Taxonomy" id="137246"/>
    <lineage>
        <taxon>Eukaryota</taxon>
        <taxon>Metazoa</taxon>
        <taxon>Chordata</taxon>
        <taxon>Craniata</taxon>
        <taxon>Vertebrata</taxon>
        <taxon>Chondrichthyes</taxon>
        <taxon>Elasmobranchii</taxon>
        <taxon>Galeomorphii</taxon>
        <taxon>Galeoidea</taxon>
        <taxon>Orectolobiformes</taxon>
        <taxon>Hemiscylliidae</taxon>
        <taxon>Chiloscyllium</taxon>
    </lineage>
</organism>
<evidence type="ECO:0000256" key="1">
    <source>
        <dbReference type="SAM" id="MobiDB-lite"/>
    </source>
</evidence>
<dbReference type="Pfam" id="PF23733">
    <property type="entry name" value="GRXCR1-2_C"/>
    <property type="match status" value="1"/>
</dbReference>
<name>A0A401RUY1_CHIPU</name>
<dbReference type="EMBL" id="BEZZ01000004">
    <property type="protein sequence ID" value="GCC21947.1"/>
    <property type="molecule type" value="Genomic_DNA"/>
</dbReference>
<dbReference type="PANTHER" id="PTHR46926">
    <property type="entry name" value="GLUTAREDOXIN DOMAIN-CONTAINING CYSTEINE-RICH PROTEIN 2"/>
    <property type="match status" value="1"/>
</dbReference>
<reference evidence="2 3" key="1">
    <citation type="journal article" date="2018" name="Nat. Ecol. Evol.">
        <title>Shark genomes provide insights into elasmobranch evolution and the origin of vertebrates.</title>
        <authorList>
            <person name="Hara Y"/>
            <person name="Yamaguchi K"/>
            <person name="Onimaru K"/>
            <person name="Kadota M"/>
            <person name="Koyanagi M"/>
            <person name="Keeley SD"/>
            <person name="Tatsumi K"/>
            <person name="Tanaka K"/>
            <person name="Motone F"/>
            <person name="Kageyama Y"/>
            <person name="Nozu R"/>
            <person name="Adachi N"/>
            <person name="Nishimura O"/>
            <person name="Nakagawa R"/>
            <person name="Tanegashima C"/>
            <person name="Kiyatake I"/>
            <person name="Matsumoto R"/>
            <person name="Murakumo K"/>
            <person name="Nishida K"/>
            <person name="Terakita A"/>
            <person name="Kuratani S"/>
            <person name="Sato K"/>
            <person name="Hyodo S Kuraku.S."/>
        </authorList>
    </citation>
    <scope>NUCLEOTIDE SEQUENCE [LARGE SCALE GENOMIC DNA]</scope>
</reference>
<dbReference type="PANTHER" id="PTHR46926:SF1">
    <property type="entry name" value="GLUTAREDOXIN DOMAIN-CONTAINING CYSTEINE-RICH PROTEIN 2"/>
    <property type="match status" value="1"/>
</dbReference>
<evidence type="ECO:0000313" key="2">
    <source>
        <dbReference type="EMBL" id="GCC21947.1"/>
    </source>
</evidence>
<protein>
    <recommendedName>
        <fullName evidence="4">Glutaredoxin domain-containing protein</fullName>
    </recommendedName>
</protein>
<proteinExistence type="predicted"/>